<dbReference type="KEGG" id="stha:NCTC11429_04127"/>
<keyword evidence="1" id="KW-0805">Transcription regulation</keyword>
<keyword evidence="2" id="KW-0238">DNA-binding</keyword>
<dbReference type="InterPro" id="IPR009057">
    <property type="entry name" value="Homeodomain-like_sf"/>
</dbReference>
<dbReference type="GO" id="GO:0003700">
    <property type="term" value="F:DNA-binding transcription factor activity"/>
    <property type="evidence" value="ECO:0007669"/>
    <property type="project" value="InterPro"/>
</dbReference>
<reference evidence="5 6" key="1">
    <citation type="submission" date="2019-05" db="EMBL/GenBank/DDBJ databases">
        <authorList>
            <consortium name="Pathogen Informatics"/>
        </authorList>
    </citation>
    <scope>NUCLEOTIDE SEQUENCE [LARGE SCALE GENOMIC DNA]</scope>
    <source>
        <strain evidence="5 6">NCTC11429</strain>
    </source>
</reference>
<dbReference type="InterPro" id="IPR020449">
    <property type="entry name" value="Tscrpt_reg_AraC-type_HTH"/>
</dbReference>
<dbReference type="Pfam" id="PF12833">
    <property type="entry name" value="HTH_18"/>
    <property type="match status" value="1"/>
</dbReference>
<dbReference type="InterPro" id="IPR011051">
    <property type="entry name" value="RmlC_Cupin_sf"/>
</dbReference>
<dbReference type="PRINTS" id="PR00032">
    <property type="entry name" value="HTHARAC"/>
</dbReference>
<dbReference type="SUPFAM" id="SSF46689">
    <property type="entry name" value="Homeodomain-like"/>
    <property type="match status" value="2"/>
</dbReference>
<dbReference type="GO" id="GO:0043565">
    <property type="term" value="F:sequence-specific DNA binding"/>
    <property type="evidence" value="ECO:0007669"/>
    <property type="project" value="InterPro"/>
</dbReference>
<dbReference type="Proteomes" id="UP000308196">
    <property type="component" value="Chromosome"/>
</dbReference>
<evidence type="ECO:0000256" key="2">
    <source>
        <dbReference type="ARBA" id="ARBA00023125"/>
    </source>
</evidence>
<dbReference type="STRING" id="1123265.GCA_000686625_02372"/>
<dbReference type="EMBL" id="LR590484">
    <property type="protein sequence ID" value="VTR50541.1"/>
    <property type="molecule type" value="Genomic_DNA"/>
</dbReference>
<dbReference type="PANTHER" id="PTHR43280">
    <property type="entry name" value="ARAC-FAMILY TRANSCRIPTIONAL REGULATOR"/>
    <property type="match status" value="1"/>
</dbReference>
<evidence type="ECO:0000313" key="6">
    <source>
        <dbReference type="Proteomes" id="UP000308196"/>
    </source>
</evidence>
<gene>
    <name evidence="5" type="primary">feaR</name>
    <name evidence="5" type="ORF">NCTC11429_04127</name>
</gene>
<name>A0A4U9W0X6_9SPHI</name>
<dbReference type="PANTHER" id="PTHR43280:SF2">
    <property type="entry name" value="HTH-TYPE TRANSCRIPTIONAL REGULATOR EXSA"/>
    <property type="match status" value="1"/>
</dbReference>
<protein>
    <submittedName>
        <fullName evidence="5">Transcriptional activator feaR</fullName>
    </submittedName>
</protein>
<keyword evidence="3" id="KW-0804">Transcription</keyword>
<dbReference type="InterPro" id="IPR018060">
    <property type="entry name" value="HTH_AraC"/>
</dbReference>
<proteinExistence type="predicted"/>
<dbReference type="RefSeq" id="WP_028069533.1">
    <property type="nucleotide sequence ID" value="NZ_CP141191.1"/>
</dbReference>
<dbReference type="Gene3D" id="1.10.10.60">
    <property type="entry name" value="Homeodomain-like"/>
    <property type="match status" value="2"/>
</dbReference>
<evidence type="ECO:0000313" key="5">
    <source>
        <dbReference type="EMBL" id="VTR50541.1"/>
    </source>
</evidence>
<dbReference type="SUPFAM" id="SSF51182">
    <property type="entry name" value="RmlC-like cupins"/>
    <property type="match status" value="1"/>
</dbReference>
<evidence type="ECO:0000256" key="1">
    <source>
        <dbReference type="ARBA" id="ARBA00023015"/>
    </source>
</evidence>
<accession>A0A4U9W0X6</accession>
<dbReference type="GeneID" id="78464742"/>
<feature type="domain" description="HTH araC/xylS-type" evidence="4">
    <location>
        <begin position="159"/>
        <end position="257"/>
    </location>
</feature>
<dbReference type="SMART" id="SM00342">
    <property type="entry name" value="HTH_ARAC"/>
    <property type="match status" value="1"/>
</dbReference>
<dbReference type="AlphaFoldDB" id="A0A4U9W0X6"/>
<evidence type="ECO:0000256" key="3">
    <source>
        <dbReference type="ARBA" id="ARBA00023163"/>
    </source>
</evidence>
<evidence type="ECO:0000259" key="4">
    <source>
        <dbReference type="PROSITE" id="PS01124"/>
    </source>
</evidence>
<dbReference type="PROSITE" id="PS01124">
    <property type="entry name" value="HTH_ARAC_FAMILY_2"/>
    <property type="match status" value="1"/>
</dbReference>
<organism evidence="5 6">
    <name type="scientific">Sphingobacterium thalpophilum</name>
    <dbReference type="NCBI Taxonomy" id="259"/>
    <lineage>
        <taxon>Bacteria</taxon>
        <taxon>Pseudomonadati</taxon>
        <taxon>Bacteroidota</taxon>
        <taxon>Sphingobacteriia</taxon>
        <taxon>Sphingobacteriales</taxon>
        <taxon>Sphingobacteriaceae</taxon>
        <taxon>Sphingobacterium</taxon>
    </lineage>
</organism>
<sequence>MPKSTITNFSCAKSFPDGTIELREYGQFNTVMHYHEQVQILSPANGTLFIYTEGNSVCVPNGFYVQIPAMTPHKLLSRSPRLLLKTIFLDMEPIQDKLSVYPPQELLDHFLRFGEKHWNLDTAESMTQTSIQAFKSMVPLLLTKSFQAEVVAAQSDVMIAVSTYILDNLHNKISIAEIAEAFNMSQRSLFRQFKDELQLTIFQFIKQHRLLRALQLLENKDLQISQIVYQIGYDSTSNFSNLFKEHFGLSPQQYRANLSH</sequence>